<evidence type="ECO:0000256" key="1">
    <source>
        <dbReference type="SAM" id="MobiDB-lite"/>
    </source>
</evidence>
<gene>
    <name evidence="3" type="ORF">C1SCF055_LOCUS7988</name>
</gene>
<feature type="compositionally biased region" description="Basic and acidic residues" evidence="1">
    <location>
        <begin position="652"/>
        <end position="666"/>
    </location>
</feature>
<dbReference type="Proteomes" id="UP001152797">
    <property type="component" value="Unassembled WGS sequence"/>
</dbReference>
<dbReference type="AlphaFoldDB" id="A0A9P1BWY1"/>
<evidence type="ECO:0000313" key="5">
    <source>
        <dbReference type="Proteomes" id="UP001152797"/>
    </source>
</evidence>
<dbReference type="OrthoDB" id="10406053at2759"/>
<feature type="transmembrane region" description="Helical" evidence="2">
    <location>
        <begin position="99"/>
        <end position="122"/>
    </location>
</feature>
<keyword evidence="2" id="KW-0472">Membrane</keyword>
<reference evidence="4 5" key="2">
    <citation type="submission" date="2024-05" db="EMBL/GenBank/DDBJ databases">
        <authorList>
            <person name="Chen Y."/>
            <person name="Shah S."/>
            <person name="Dougan E. K."/>
            <person name="Thang M."/>
            <person name="Chan C."/>
        </authorList>
    </citation>
    <scope>NUCLEOTIDE SEQUENCE [LARGE SCALE GENOMIC DNA]</scope>
</reference>
<evidence type="ECO:0000313" key="4">
    <source>
        <dbReference type="EMBL" id="CAL4767392.1"/>
    </source>
</evidence>
<dbReference type="EMBL" id="CAMXCT010000535">
    <property type="protein sequence ID" value="CAI3980080.1"/>
    <property type="molecule type" value="Genomic_DNA"/>
</dbReference>
<feature type="compositionally biased region" description="Basic and acidic residues" evidence="1">
    <location>
        <begin position="517"/>
        <end position="598"/>
    </location>
</feature>
<comment type="caution">
    <text evidence="3">The sequence shown here is derived from an EMBL/GenBank/DDBJ whole genome shotgun (WGS) entry which is preliminary data.</text>
</comment>
<dbReference type="EMBL" id="CAMXCT030000535">
    <property type="protein sequence ID" value="CAL4767392.1"/>
    <property type="molecule type" value="Genomic_DNA"/>
</dbReference>
<reference evidence="3" key="1">
    <citation type="submission" date="2022-10" db="EMBL/GenBank/DDBJ databases">
        <authorList>
            <person name="Chen Y."/>
            <person name="Dougan E. K."/>
            <person name="Chan C."/>
            <person name="Rhodes N."/>
            <person name="Thang M."/>
        </authorList>
    </citation>
    <scope>NUCLEOTIDE SEQUENCE</scope>
</reference>
<feature type="region of interest" description="Disordered" evidence="1">
    <location>
        <begin position="488"/>
        <end position="628"/>
    </location>
</feature>
<evidence type="ECO:0000256" key="2">
    <source>
        <dbReference type="SAM" id="Phobius"/>
    </source>
</evidence>
<sequence length="996" mass="111568">MTRRIWICLFVLGAAEDSRMMRIETKVDAQGEAHEFVSVHDNHRFGQKQGVLAAEMLDAGFQSEHQAAATTTLYPLNPKGPLAIDDNAFTLLFKAKVGALFPVVILFMLAFSLLCCSSFMFYKAKKPEGEEAEELKNQECGPEGLEEDLYGLAIASIVRDTRSYCKGYSSAGLMMARMGVSIMILVLTLVLQIYLMASLKALVTSVAVNEIRDVYDRYQITMYGNDTSRMAVTANGYHRGREPYFNPKNFALLSEEDKESVCQIPLSQPTFFMTLLMIWTFTVVADLRKSVDLWMRVTRITPTVSSMKDSMEAVEGSEEEYVIVGLTVPVKVTLSMVLFLPRILVDLYLLWLGCRWLCATPSFEDVILNAVALEFILVLNNVVFSTVVPLQSVIDTRNTQILPYQKMWLPVFWAQQRMMPMANPASATEAKEPKRENRSSLASLAALAGPANVSGPQICTIASPSRPASNLEKMTSPLEKAVRITRTGLEDLEEEDEESENDDFGDDFDEDMAAEETTARKAAEEAVARKAAEEAVARKAAEEAAARKAAEEAAARKAAEEAAARKAAEQAEARRAAEEAATRRAAQEATARKAEEAAARTAANTAAASSEYGHPSESAQPELPRRSRREELLEWQAELDATESRLRVLERQRKEERSKLEKEKQAYNHNAQALERKEHEARQQREDIELRLAELNLKQIEFAHRRQQLQEKEEKLRADEEMLDQEISRAIIEDRNLIGQKNQELKQKEQNWTAKQEALTKRQLMHRKAVDDLTARERKYDARKNELSRENPMLQQQIREISRRLDEYWDQRCMVEPQPLHMKPIPSTKPIPPAPTAPPSGLAAPDAEGTSALKPEIPSFPSPFDVTPAQAEPYQQDVNPAPPKAPPPVKAPPVPSDRPPIKAPPVRPGTQLLTQPTEPVSQLVPPVQPVQPVRSTDHGQILEVAPTGRSVLAAFAWGIASMVWVLLYMYLLQAVLPQYRWDVRDVCIDFLAAKVK</sequence>
<accession>A0A9P1BWY1</accession>
<evidence type="ECO:0000313" key="3">
    <source>
        <dbReference type="EMBL" id="CAI3980080.1"/>
    </source>
</evidence>
<feature type="region of interest" description="Disordered" evidence="1">
    <location>
        <begin position="652"/>
        <end position="682"/>
    </location>
</feature>
<feature type="compositionally biased region" description="Low complexity" evidence="1">
    <location>
        <begin position="599"/>
        <end position="608"/>
    </location>
</feature>
<keyword evidence="5" id="KW-1185">Reference proteome</keyword>
<feature type="transmembrane region" description="Helical" evidence="2">
    <location>
        <begin position="178"/>
        <end position="197"/>
    </location>
</feature>
<feature type="region of interest" description="Disordered" evidence="1">
    <location>
        <begin position="819"/>
        <end position="924"/>
    </location>
</feature>
<feature type="compositionally biased region" description="Pro residues" evidence="1">
    <location>
        <begin position="880"/>
        <end position="907"/>
    </location>
</feature>
<proteinExistence type="predicted"/>
<keyword evidence="2" id="KW-1133">Transmembrane helix</keyword>
<feature type="compositionally biased region" description="Pro residues" evidence="1">
    <location>
        <begin position="827"/>
        <end position="838"/>
    </location>
</feature>
<keyword evidence="2" id="KW-0812">Transmembrane</keyword>
<protein>
    <submittedName>
        <fullName evidence="3">Uncharacterized protein</fullName>
    </submittedName>
</protein>
<feature type="transmembrane region" description="Helical" evidence="2">
    <location>
        <begin position="951"/>
        <end position="971"/>
    </location>
</feature>
<organism evidence="3">
    <name type="scientific">Cladocopium goreaui</name>
    <dbReference type="NCBI Taxonomy" id="2562237"/>
    <lineage>
        <taxon>Eukaryota</taxon>
        <taxon>Sar</taxon>
        <taxon>Alveolata</taxon>
        <taxon>Dinophyceae</taxon>
        <taxon>Suessiales</taxon>
        <taxon>Symbiodiniaceae</taxon>
        <taxon>Cladocopium</taxon>
    </lineage>
</organism>
<name>A0A9P1BWY1_9DINO</name>
<dbReference type="EMBL" id="CAMXCT020000535">
    <property type="protein sequence ID" value="CAL1133455.1"/>
    <property type="molecule type" value="Genomic_DNA"/>
</dbReference>
<feature type="compositionally biased region" description="Acidic residues" evidence="1">
    <location>
        <begin position="490"/>
        <end position="514"/>
    </location>
</feature>